<protein>
    <submittedName>
        <fullName evidence="1">Uncharacterized protein</fullName>
    </submittedName>
</protein>
<keyword evidence="2" id="KW-1185">Reference proteome</keyword>
<sequence>MTSDDTITARAEMSARIATIDWRAGPTRLGPDIDRIRALAEHHHLPGAVAAAHQLRTAVARGERGVPVHRLLALLHEAVTGEYPGSPTEQDARSSVAA</sequence>
<dbReference type="EMBL" id="LDTB01000008">
    <property type="protein sequence ID" value="KTT75334.1"/>
    <property type="molecule type" value="Genomic_DNA"/>
</dbReference>
<organism evidence="1 2">
    <name type="scientific">Sphingomonas endophytica</name>
    <dbReference type="NCBI Taxonomy" id="869719"/>
    <lineage>
        <taxon>Bacteria</taxon>
        <taxon>Pseudomonadati</taxon>
        <taxon>Pseudomonadota</taxon>
        <taxon>Alphaproteobacteria</taxon>
        <taxon>Sphingomonadales</taxon>
        <taxon>Sphingomonadaceae</taxon>
        <taxon>Sphingomonas</taxon>
    </lineage>
</organism>
<evidence type="ECO:0000313" key="2">
    <source>
        <dbReference type="Proteomes" id="UP000074310"/>
    </source>
</evidence>
<proteinExistence type="predicted"/>
<comment type="caution">
    <text evidence="1">The sequence shown here is derived from an EMBL/GenBank/DDBJ whole genome shotgun (WGS) entry which is preliminary data.</text>
</comment>
<dbReference type="RefSeq" id="WP_058754582.1">
    <property type="nucleotide sequence ID" value="NZ_LDTB01000008.1"/>
</dbReference>
<name>A0A147I856_9SPHN</name>
<dbReference type="OrthoDB" id="7583078at2"/>
<dbReference type="PATRIC" id="fig|869719.3.peg.3425"/>
<dbReference type="AlphaFoldDB" id="A0A147I856"/>
<evidence type="ECO:0000313" key="1">
    <source>
        <dbReference type="EMBL" id="KTT75334.1"/>
    </source>
</evidence>
<accession>A0A147I856</accession>
<reference evidence="1 2" key="1">
    <citation type="journal article" date="2016" name="Front. Microbiol.">
        <title>Genomic Resource of Rice Seed Associated Bacteria.</title>
        <authorList>
            <person name="Midha S."/>
            <person name="Bansal K."/>
            <person name="Sharma S."/>
            <person name="Kumar N."/>
            <person name="Patil P.P."/>
            <person name="Chaudhry V."/>
            <person name="Patil P.B."/>
        </authorList>
    </citation>
    <scope>NUCLEOTIDE SEQUENCE [LARGE SCALE GENOMIC DNA]</scope>
    <source>
        <strain evidence="1 2">NS334</strain>
    </source>
</reference>
<gene>
    <name evidence="1" type="ORF">NS334_03545</name>
</gene>
<dbReference type="Proteomes" id="UP000074310">
    <property type="component" value="Unassembled WGS sequence"/>
</dbReference>